<evidence type="ECO:0000313" key="11">
    <source>
        <dbReference type="EMBL" id="KAF3812268.1"/>
    </source>
</evidence>
<evidence type="ECO:0000256" key="5">
    <source>
        <dbReference type="ARBA" id="ARBA00022824"/>
    </source>
</evidence>
<name>A0A8H4FRV1_COLGL</name>
<keyword evidence="6 10" id="KW-1133">Transmembrane helix</keyword>
<comment type="caution">
    <text evidence="11">The sequence shown here is derived from an EMBL/GenBank/DDBJ whole genome shotgun (WGS) entry which is preliminary data.</text>
</comment>
<dbReference type="InterPro" id="IPR009582">
    <property type="entry name" value="Spc2/SPCS2"/>
</dbReference>
<comment type="similarity">
    <text evidence="2">Belongs to the SPCS2 family.</text>
</comment>
<sequence>MSSSERITVHNLADLKNTSDDALPNYLNSLKFTQSHTLTDVRLGLGWGAFLIAAACFGWDYKFGFDATKYYTAAAVVVYSILNGALTLWIWLKEAGTVYEGTSPSGEKPRILFYEANDLHRLVQINIATSTKKNVPIYNMKITITPKNGAGKTLELAKPFNQWFDSQGHFVASPFQEILATNIPTIGKLDPKRVQSTSQTYSADVLDALYAESTATGSGSGAEAAAKGSSKRRKA</sequence>
<feature type="compositionally biased region" description="Low complexity" evidence="9">
    <location>
        <begin position="214"/>
        <end position="228"/>
    </location>
</feature>
<dbReference type="EMBL" id="WVTB01000001">
    <property type="protein sequence ID" value="KAF3812268.1"/>
    <property type="molecule type" value="Genomic_DNA"/>
</dbReference>
<protein>
    <recommendedName>
        <fullName evidence="3">Signal peptidase complex subunit 2</fullName>
    </recommendedName>
</protein>
<comment type="function">
    <text evidence="8">Component of the signal peptidase complex (SPC) which catalyzes the cleavage of N-terminal signal sequences from nascent proteins as they are translocated into the lumen of the endoplasmic reticulum. Enhances the enzymatic activity of SPC and facilitates the interactions between different components of the translocation site.</text>
</comment>
<proteinExistence type="inferred from homology"/>
<keyword evidence="12" id="KW-1185">Reference proteome</keyword>
<keyword evidence="5" id="KW-0256">Endoplasmic reticulum</keyword>
<evidence type="ECO:0000256" key="9">
    <source>
        <dbReference type="SAM" id="MobiDB-lite"/>
    </source>
</evidence>
<evidence type="ECO:0000256" key="2">
    <source>
        <dbReference type="ARBA" id="ARBA00007324"/>
    </source>
</evidence>
<comment type="subcellular location">
    <subcellularLocation>
        <location evidence="1">Endoplasmic reticulum membrane</location>
        <topology evidence="1">Multi-pass membrane protein</topology>
    </subcellularLocation>
</comment>
<evidence type="ECO:0000256" key="8">
    <source>
        <dbReference type="ARBA" id="ARBA00045608"/>
    </source>
</evidence>
<evidence type="ECO:0000256" key="1">
    <source>
        <dbReference type="ARBA" id="ARBA00004477"/>
    </source>
</evidence>
<dbReference type="RefSeq" id="XP_045271427.1">
    <property type="nucleotide sequence ID" value="XM_045409890.1"/>
</dbReference>
<evidence type="ECO:0000256" key="3">
    <source>
        <dbReference type="ARBA" id="ARBA00017057"/>
    </source>
</evidence>
<keyword evidence="4 10" id="KW-0812">Transmembrane</keyword>
<reference evidence="11" key="2">
    <citation type="submission" date="2020-03" db="EMBL/GenBank/DDBJ databases">
        <authorList>
            <person name="Fu F.-F."/>
            <person name="Chen J."/>
        </authorList>
    </citation>
    <scope>NUCLEOTIDE SEQUENCE</scope>
    <source>
        <strain evidence="11">Lc1</strain>
    </source>
</reference>
<keyword evidence="7 10" id="KW-0472">Membrane</keyword>
<feature type="transmembrane region" description="Helical" evidence="10">
    <location>
        <begin position="41"/>
        <end position="59"/>
    </location>
</feature>
<evidence type="ECO:0000256" key="7">
    <source>
        <dbReference type="ARBA" id="ARBA00023136"/>
    </source>
</evidence>
<feature type="transmembrane region" description="Helical" evidence="10">
    <location>
        <begin position="71"/>
        <end position="92"/>
    </location>
</feature>
<accession>A0A8H4FRV1</accession>
<dbReference type="GO" id="GO:0006465">
    <property type="term" value="P:signal peptide processing"/>
    <property type="evidence" value="ECO:0007669"/>
    <property type="project" value="InterPro"/>
</dbReference>
<evidence type="ECO:0000256" key="4">
    <source>
        <dbReference type="ARBA" id="ARBA00022692"/>
    </source>
</evidence>
<evidence type="ECO:0000256" key="10">
    <source>
        <dbReference type="SAM" id="Phobius"/>
    </source>
</evidence>
<reference evidence="11" key="1">
    <citation type="journal article" date="2020" name="Phytopathology">
        <title>Genome sequence and comparative analysis of Colletotrichum gloeosporioides isolated from Liriodendron leaves.</title>
        <authorList>
            <person name="Fu F.F."/>
            <person name="Hao Z."/>
            <person name="Wang P."/>
            <person name="Lu Y."/>
            <person name="Xue L.J."/>
            <person name="Wei G."/>
            <person name="Tian Y."/>
            <person name="Baishi H."/>
            <person name="Xu H."/>
            <person name="Shi J."/>
            <person name="Cheng T."/>
            <person name="Wang G."/>
            <person name="Yi Y."/>
            <person name="Chen J."/>
        </authorList>
    </citation>
    <scope>NUCLEOTIDE SEQUENCE</scope>
    <source>
        <strain evidence="11">Lc1</strain>
    </source>
</reference>
<organism evidence="11 12">
    <name type="scientific">Colletotrichum gloeosporioides</name>
    <name type="common">Anthracnose fungus</name>
    <name type="synonym">Glomerella cingulata</name>
    <dbReference type="NCBI Taxonomy" id="474922"/>
    <lineage>
        <taxon>Eukaryota</taxon>
        <taxon>Fungi</taxon>
        <taxon>Dikarya</taxon>
        <taxon>Ascomycota</taxon>
        <taxon>Pezizomycotina</taxon>
        <taxon>Sordariomycetes</taxon>
        <taxon>Hypocreomycetidae</taxon>
        <taxon>Glomerellales</taxon>
        <taxon>Glomerellaceae</taxon>
        <taxon>Colletotrichum</taxon>
        <taxon>Colletotrichum gloeosporioides species complex</taxon>
    </lineage>
</organism>
<dbReference type="GeneID" id="69017087"/>
<dbReference type="Proteomes" id="UP000613401">
    <property type="component" value="Unassembled WGS sequence"/>
</dbReference>
<dbReference type="PANTHER" id="PTHR13085">
    <property type="entry name" value="MICROSOMAL SIGNAL PEPTIDASE 25 KDA SUBUNIT"/>
    <property type="match status" value="1"/>
</dbReference>
<feature type="region of interest" description="Disordered" evidence="9">
    <location>
        <begin position="214"/>
        <end position="235"/>
    </location>
</feature>
<evidence type="ECO:0000313" key="12">
    <source>
        <dbReference type="Proteomes" id="UP000613401"/>
    </source>
</evidence>
<dbReference type="PANTHER" id="PTHR13085:SF0">
    <property type="entry name" value="SIGNAL PEPTIDASE COMPLEX SUBUNIT 2"/>
    <property type="match status" value="1"/>
</dbReference>
<dbReference type="Pfam" id="PF06703">
    <property type="entry name" value="SPC25"/>
    <property type="match status" value="1"/>
</dbReference>
<evidence type="ECO:0000256" key="6">
    <source>
        <dbReference type="ARBA" id="ARBA00022989"/>
    </source>
</evidence>
<gene>
    <name evidence="11" type="ORF">GCG54_00009954</name>
</gene>
<dbReference type="GO" id="GO:0045047">
    <property type="term" value="P:protein targeting to ER"/>
    <property type="evidence" value="ECO:0007669"/>
    <property type="project" value="TreeGrafter"/>
</dbReference>
<dbReference type="AlphaFoldDB" id="A0A8H4FRV1"/>
<dbReference type="GO" id="GO:0005787">
    <property type="term" value="C:signal peptidase complex"/>
    <property type="evidence" value="ECO:0007669"/>
    <property type="project" value="InterPro"/>
</dbReference>